<organism evidence="1 2">
    <name type="scientific">Limosa lapponica baueri</name>
    <dbReference type="NCBI Taxonomy" id="1758121"/>
    <lineage>
        <taxon>Eukaryota</taxon>
        <taxon>Metazoa</taxon>
        <taxon>Chordata</taxon>
        <taxon>Craniata</taxon>
        <taxon>Vertebrata</taxon>
        <taxon>Euteleostomi</taxon>
        <taxon>Archelosauria</taxon>
        <taxon>Archosauria</taxon>
        <taxon>Dinosauria</taxon>
        <taxon>Saurischia</taxon>
        <taxon>Theropoda</taxon>
        <taxon>Coelurosauria</taxon>
        <taxon>Aves</taxon>
        <taxon>Neognathae</taxon>
        <taxon>Neoaves</taxon>
        <taxon>Charadriiformes</taxon>
        <taxon>Scolopacidae</taxon>
        <taxon>Limosa</taxon>
    </lineage>
</organism>
<name>A0A2I0TIY2_LIMLA</name>
<evidence type="ECO:0000313" key="1">
    <source>
        <dbReference type="EMBL" id="PKU33777.1"/>
    </source>
</evidence>
<reference evidence="2" key="2">
    <citation type="submission" date="2017-12" db="EMBL/GenBank/DDBJ databases">
        <title>Genome sequence of the Bar-tailed Godwit (Limosa lapponica baueri).</title>
        <authorList>
            <person name="Lima N.C.B."/>
            <person name="Parody-Merino A.M."/>
            <person name="Battley P.F."/>
            <person name="Fidler A.E."/>
            <person name="Prosdocimi F."/>
        </authorList>
    </citation>
    <scope>NUCLEOTIDE SEQUENCE [LARGE SCALE GENOMIC DNA]</scope>
</reference>
<reference evidence="2" key="1">
    <citation type="submission" date="2017-11" db="EMBL/GenBank/DDBJ databases">
        <authorList>
            <person name="Lima N.C."/>
            <person name="Parody-Merino A.M."/>
            <person name="Battley P.F."/>
            <person name="Fidler A.E."/>
            <person name="Prosdocimi F."/>
        </authorList>
    </citation>
    <scope>NUCLEOTIDE SEQUENCE [LARGE SCALE GENOMIC DNA]</scope>
</reference>
<dbReference type="EMBL" id="KZ509734">
    <property type="protein sequence ID" value="PKU33777.1"/>
    <property type="molecule type" value="Genomic_DNA"/>
</dbReference>
<dbReference type="AlphaFoldDB" id="A0A2I0TIY2"/>
<dbReference type="Proteomes" id="UP000233556">
    <property type="component" value="Unassembled WGS sequence"/>
</dbReference>
<dbReference type="OrthoDB" id="10617653at2759"/>
<evidence type="ECO:0000313" key="2">
    <source>
        <dbReference type="Proteomes" id="UP000233556"/>
    </source>
</evidence>
<keyword evidence="2" id="KW-1185">Reference proteome</keyword>
<gene>
    <name evidence="1" type="ORF">llap_15919</name>
</gene>
<proteinExistence type="predicted"/>
<accession>A0A2I0TIY2</accession>
<protein>
    <submittedName>
        <fullName evidence="1">Uncharacterized protein</fullName>
    </submittedName>
</protein>
<sequence length="212" mass="23507">MSLGACLSCAQQEAKDAPAPNRISAVEYATLKSENEVLKSSLAFERETREKLGTRVDQLLNENGPLKQLLGKVNRRLDTMQPSALVKQIRRLMHNPNFETHTEDIWSDSNDDGKGTAPAEGIAQKLMLCVLTGEKGREDLKLSMGKWDEGNQTLSMEFPLMGIGNILNQQKNLFLLCIMKCPMIEVGNTLLKVGLLLENLETCYSSTILTVP</sequence>